<keyword evidence="5" id="KW-0564">Palmitate</keyword>
<reference evidence="9" key="1">
    <citation type="submission" date="2015-05" db="EMBL/GenBank/DDBJ databases">
        <title>Draft genome sequencing of a biphenyl-degrading bacterium, Pseudomonas balearica KF707 (=NBRC110670).</title>
        <authorList>
            <person name="Kimura N."/>
            <person name="Hirose J."/>
            <person name="Watanabe T."/>
            <person name="Suenaga H."/>
            <person name="Fujihara H."/>
            <person name="Noguchi M."/>
            <person name="Hashimoto M."/>
            <person name="Shimodaira J."/>
            <person name="Tsuchikane K."/>
            <person name="Hosoyama A."/>
            <person name="Yamazoe A."/>
            <person name="Fujita N."/>
            <person name="Furukawa K."/>
        </authorList>
    </citation>
    <scope>NUCLEOTIDE SEQUENCE [LARGE SCALE GENOMIC DNA]</scope>
    <source>
        <strain evidence="9">DSM 10086 / NBRC 110670 / KF707</strain>
    </source>
</reference>
<dbReference type="Pfam" id="PF02321">
    <property type="entry name" value="OEP"/>
    <property type="match status" value="2"/>
</dbReference>
<dbReference type="InterPro" id="IPR003423">
    <property type="entry name" value="OMP_efflux"/>
</dbReference>
<comment type="similarity">
    <text evidence="2">Belongs to the outer membrane factor (OMF) (TC 1.B.17) family.</text>
</comment>
<evidence type="ECO:0000256" key="4">
    <source>
        <dbReference type="ARBA" id="ARBA00022692"/>
    </source>
</evidence>
<dbReference type="SUPFAM" id="SSF56954">
    <property type="entry name" value="Outer membrane efflux proteins (OEP)"/>
    <property type="match status" value="1"/>
</dbReference>
<dbReference type="PANTHER" id="PTHR30203">
    <property type="entry name" value="OUTER MEMBRANE CATION EFFLUX PROTEIN"/>
    <property type="match status" value="1"/>
</dbReference>
<evidence type="ECO:0000256" key="6">
    <source>
        <dbReference type="ARBA" id="ARBA00023237"/>
    </source>
</evidence>
<keyword evidence="3" id="KW-1134">Transmembrane beta strand</keyword>
<organism evidence="8 9">
    <name type="scientific">Metapseudomonas furukawaii</name>
    <name type="common">Pseudomonas furukawaii</name>
    <dbReference type="NCBI Taxonomy" id="1149133"/>
    <lineage>
        <taxon>Bacteria</taxon>
        <taxon>Pseudomonadati</taxon>
        <taxon>Pseudomonadota</taxon>
        <taxon>Gammaproteobacteria</taxon>
        <taxon>Pseudomonadales</taxon>
        <taxon>Pseudomonadaceae</taxon>
        <taxon>Metapseudomonas</taxon>
    </lineage>
</organism>
<keyword evidence="7" id="KW-0449">Lipoprotein</keyword>
<name>A0AAD1C5H4_METFU</name>
<dbReference type="RefSeq" id="WP_003457605.1">
    <property type="nucleotide sequence ID" value="NZ_AJMR01000232.1"/>
</dbReference>
<accession>A0AAD1C5H4</accession>
<dbReference type="EMBL" id="AP014862">
    <property type="protein sequence ID" value="BAU77210.1"/>
    <property type="molecule type" value="Genomic_DNA"/>
</dbReference>
<evidence type="ECO:0000313" key="9">
    <source>
        <dbReference type="Proteomes" id="UP000218554"/>
    </source>
</evidence>
<proteinExistence type="inferred from homology"/>
<dbReference type="KEGG" id="pfuw:KF707C_55220"/>
<evidence type="ECO:0000256" key="5">
    <source>
        <dbReference type="ARBA" id="ARBA00023139"/>
    </source>
</evidence>
<protein>
    <submittedName>
        <fullName evidence="8">Heavy metal RND efflux outer membrane protein</fullName>
    </submittedName>
</protein>
<evidence type="ECO:0000256" key="3">
    <source>
        <dbReference type="ARBA" id="ARBA00022452"/>
    </source>
</evidence>
<comment type="subcellular location">
    <subcellularLocation>
        <location evidence="1">Cell outer membrane</location>
    </subcellularLocation>
</comment>
<keyword evidence="4" id="KW-0812">Transmembrane</keyword>
<evidence type="ECO:0000256" key="7">
    <source>
        <dbReference type="ARBA" id="ARBA00023288"/>
    </source>
</evidence>
<reference evidence="8 9" key="2">
    <citation type="journal article" date="2017" name="Int. J. Syst. Evol. Microbiol.">
        <title>Pseudomonas furukawaii sp. nov., a polychlorinated biphenyl-degrading bacterium isolated from biphenyl-contaminated soil in Japan.</title>
        <authorList>
            <person name="Kimura N."/>
            <person name="Watanabe T."/>
            <person name="Suenaga H."/>
            <person name="Fujihara H."/>
            <person name="Futagami T."/>
            <person name="Goto M."/>
            <person name="Hanada S."/>
            <person name="Hirose J."/>
        </authorList>
    </citation>
    <scope>NUCLEOTIDE SEQUENCE [LARGE SCALE GENOMIC DNA]</scope>
    <source>
        <strain evidence="9">DSM 10086 / NBRC 110670 / KF707</strain>
    </source>
</reference>
<keyword evidence="9" id="KW-1185">Reference proteome</keyword>
<evidence type="ECO:0000256" key="2">
    <source>
        <dbReference type="ARBA" id="ARBA00007613"/>
    </source>
</evidence>
<evidence type="ECO:0000313" key="8">
    <source>
        <dbReference type="EMBL" id="BAU77210.1"/>
    </source>
</evidence>
<dbReference type="Proteomes" id="UP000218554">
    <property type="component" value="Chromosome"/>
</dbReference>
<dbReference type="PANTHER" id="PTHR30203:SF24">
    <property type="entry name" value="BLR4935 PROTEIN"/>
    <property type="match status" value="1"/>
</dbReference>
<evidence type="ECO:0000256" key="1">
    <source>
        <dbReference type="ARBA" id="ARBA00004442"/>
    </source>
</evidence>
<dbReference type="GO" id="GO:0015562">
    <property type="term" value="F:efflux transmembrane transporter activity"/>
    <property type="evidence" value="ECO:0007669"/>
    <property type="project" value="InterPro"/>
</dbReference>
<keyword evidence="3" id="KW-0472">Membrane</keyword>
<gene>
    <name evidence="8" type="ORF">KF707C_55220</name>
</gene>
<sequence length="449" mass="48819">MPRFFGSAVRHLPVWPERILKLQENKLQKTLAVSLKGIIALLAATTAAISWAGEQGSLPTDVRGMSIGSAIESALANNPDMAAAEWDASIAQGERQQAGLIPNPEISWEAEDTRSDTRTTTVQITQPIELGGKRGARIQLAERGQDVVAVDLQRKRNALRAGVIQAFYGALRAQARLDLAEESLSVAERGKAAVDGRIRAGKSSPVEGTRAQVQLSEVRLEVNRANMALSNAYQQLDAIIGSSSSSEAKIQGDAAHLPRIPTASALQRLLPETAEMRLTAIQITQQEASLGLEKAQRIPDLNISIGSQYSEEDRERVNVVGFSMPIPLFNRNQGNVLAAARRADQARDLRNATELRLRTETQQALEQWSTAAKEVESFEGSILPAAQSAVDSATRGFEMGKFSFLDVLDAQRALIAARTQYIQSIAEATDAWVRIERIFGDVSKLSSEF</sequence>
<dbReference type="Gene3D" id="1.20.1600.10">
    <property type="entry name" value="Outer membrane efflux proteins (OEP)"/>
    <property type="match status" value="1"/>
</dbReference>
<dbReference type="AlphaFoldDB" id="A0AAD1C5H4"/>
<keyword evidence="6" id="KW-0998">Cell outer membrane</keyword>
<dbReference type="InterPro" id="IPR010131">
    <property type="entry name" value="MdtP/NodT-like"/>
</dbReference>
<dbReference type="GO" id="GO:0016020">
    <property type="term" value="C:membrane"/>
    <property type="evidence" value="ECO:0007669"/>
    <property type="project" value="UniProtKB-SubCell"/>
</dbReference>